<keyword evidence="5" id="KW-0812">Transmembrane</keyword>
<keyword evidence="5" id="KW-1133">Transmembrane helix</keyword>
<evidence type="ECO:0000313" key="6">
    <source>
        <dbReference type="EMBL" id="MBY12713.1"/>
    </source>
</evidence>
<feature type="chain" id="PRO_5015367594" description="UDP-glucuronosyltransferase" evidence="5">
    <location>
        <begin position="30"/>
        <end position="523"/>
    </location>
</feature>
<reference evidence="6" key="1">
    <citation type="submission" date="2018-04" db="EMBL/GenBank/DDBJ databases">
        <title>Transcriptome of Schizaphis graminum biotype I.</title>
        <authorList>
            <person name="Scully E.D."/>
            <person name="Geib S.M."/>
            <person name="Palmer N.A."/>
            <person name="Koch K."/>
            <person name="Bradshaw J."/>
            <person name="Heng-Moss T."/>
            <person name="Sarath G."/>
        </authorList>
    </citation>
    <scope>NUCLEOTIDE SEQUENCE</scope>
</reference>
<organism evidence="6">
    <name type="scientific">Schizaphis graminum</name>
    <name type="common">Green bug aphid</name>
    <dbReference type="NCBI Taxonomy" id="13262"/>
    <lineage>
        <taxon>Eukaryota</taxon>
        <taxon>Metazoa</taxon>
        <taxon>Ecdysozoa</taxon>
        <taxon>Arthropoda</taxon>
        <taxon>Hexapoda</taxon>
        <taxon>Insecta</taxon>
        <taxon>Pterygota</taxon>
        <taxon>Neoptera</taxon>
        <taxon>Paraneoptera</taxon>
        <taxon>Hemiptera</taxon>
        <taxon>Sternorrhyncha</taxon>
        <taxon>Aphidomorpha</taxon>
        <taxon>Aphidoidea</taxon>
        <taxon>Aphididae</taxon>
        <taxon>Aphidini</taxon>
        <taxon>Schizaphis</taxon>
    </lineage>
</organism>
<evidence type="ECO:0000256" key="3">
    <source>
        <dbReference type="ARBA" id="ARBA00022679"/>
    </source>
</evidence>
<dbReference type="InterPro" id="IPR035595">
    <property type="entry name" value="UDP_glycos_trans_CS"/>
</dbReference>
<dbReference type="GO" id="GO:0016020">
    <property type="term" value="C:membrane"/>
    <property type="evidence" value="ECO:0007669"/>
    <property type="project" value="UniProtKB-SubCell"/>
</dbReference>
<keyword evidence="3 4" id="KW-0808">Transferase</keyword>
<keyword evidence="2 4" id="KW-0328">Glycosyltransferase</keyword>
<comment type="catalytic activity">
    <reaction evidence="5">
        <text>glucuronate acceptor + UDP-alpha-D-glucuronate = acceptor beta-D-glucuronoside + UDP + H(+)</text>
        <dbReference type="Rhea" id="RHEA:21032"/>
        <dbReference type="ChEBI" id="CHEBI:15378"/>
        <dbReference type="ChEBI" id="CHEBI:58052"/>
        <dbReference type="ChEBI" id="CHEBI:58223"/>
        <dbReference type="ChEBI" id="CHEBI:132367"/>
        <dbReference type="ChEBI" id="CHEBI:132368"/>
        <dbReference type="EC" id="2.4.1.17"/>
    </reaction>
</comment>
<evidence type="ECO:0000256" key="4">
    <source>
        <dbReference type="RuleBase" id="RU003718"/>
    </source>
</evidence>
<keyword evidence="5" id="KW-0472">Membrane</keyword>
<dbReference type="InterPro" id="IPR002213">
    <property type="entry name" value="UDP_glucos_trans"/>
</dbReference>
<proteinExistence type="inferred from homology"/>
<dbReference type="CDD" id="cd03784">
    <property type="entry name" value="GT1_Gtf-like"/>
    <property type="match status" value="1"/>
</dbReference>
<dbReference type="SUPFAM" id="SSF53756">
    <property type="entry name" value="UDP-Glycosyltransferase/glycogen phosphorylase"/>
    <property type="match status" value="1"/>
</dbReference>
<dbReference type="PANTHER" id="PTHR48043:SF145">
    <property type="entry name" value="FI06409P-RELATED"/>
    <property type="match status" value="1"/>
</dbReference>
<dbReference type="GO" id="GO:0015020">
    <property type="term" value="F:glucuronosyltransferase activity"/>
    <property type="evidence" value="ECO:0007669"/>
    <property type="project" value="UniProtKB-EC"/>
</dbReference>
<dbReference type="AlphaFoldDB" id="A0A2S2N689"/>
<name>A0A2S2N689_SCHGA</name>
<dbReference type="InterPro" id="IPR050271">
    <property type="entry name" value="UDP-glycosyltransferase"/>
</dbReference>
<accession>A0A2S2N689</accession>
<keyword evidence="5" id="KW-0732">Signal</keyword>
<dbReference type="FunFam" id="3.40.50.2000:FF:000021">
    <property type="entry name" value="UDP-glucuronosyltransferase"/>
    <property type="match status" value="1"/>
</dbReference>
<evidence type="ECO:0000256" key="1">
    <source>
        <dbReference type="ARBA" id="ARBA00009995"/>
    </source>
</evidence>
<evidence type="ECO:0000256" key="5">
    <source>
        <dbReference type="RuleBase" id="RU362059"/>
    </source>
</evidence>
<sequence>MTRRPSWCGLAAVCLLVAATAGWPRRVDAARVLAVETVAAKSHWNVMKGVLHALVGRGHTVRVYTPFPDPGTPPTDNYTEVETSAHYHISGTDEIATAVNMNASVVVPLFARTSFMVPFIANSSRFTCDIMDRYLSRDVGDYDLFITEPLGSDCVSHAARRLGVPLVYVVPAPLLPWIETAAFGHYSNPAVVPHLFAAYAVPDTFYRRLHSVAIHLYTVFANHWYTATAAAVELRPYDLAPPVIPALVFVNTHHVTEPPRPVPANRVDVGGIHLTAPRPLPADILKFIEESPNGVIYFTFGTVVALSTLPDHIQNAFKDALAEVPQRVLLKYEGEMQNKPKNVMTSKWLPQRDILKHPNVKLFIGHGGISGVYEAVDAGVPILGFPLFYDQPRNMANLVDAGMALSLDLFSVTKNTLLSAINEIINNETYSKNAKIVSDRFKDRPMSPADSVVYWTEYIIRHKGAPHLRSHALNLTWYQYFLLDVMAVVLLIILSISYTALKTLQLINKIIFKPSSKSKSKSD</sequence>
<comment type="subcellular location">
    <subcellularLocation>
        <location evidence="5">Membrane</location>
        <topology evidence="5">Single-pass membrane protein</topology>
    </subcellularLocation>
</comment>
<dbReference type="EMBL" id="GGMR01000094">
    <property type="protein sequence ID" value="MBY12713.1"/>
    <property type="molecule type" value="Transcribed_RNA"/>
</dbReference>
<comment type="similarity">
    <text evidence="1 4">Belongs to the UDP-glycosyltransferase family.</text>
</comment>
<evidence type="ECO:0000256" key="2">
    <source>
        <dbReference type="ARBA" id="ARBA00022676"/>
    </source>
</evidence>
<protein>
    <recommendedName>
        <fullName evidence="5">UDP-glucuronosyltransferase</fullName>
        <ecNumber evidence="5">2.4.1.17</ecNumber>
    </recommendedName>
</protein>
<feature type="transmembrane region" description="Helical" evidence="5">
    <location>
        <begin position="477"/>
        <end position="501"/>
    </location>
</feature>
<dbReference type="EC" id="2.4.1.17" evidence="5"/>
<dbReference type="PROSITE" id="PS00375">
    <property type="entry name" value="UDPGT"/>
    <property type="match status" value="1"/>
</dbReference>
<dbReference type="Gene3D" id="3.40.50.2000">
    <property type="entry name" value="Glycogen Phosphorylase B"/>
    <property type="match status" value="2"/>
</dbReference>
<gene>
    <name evidence="6" type="primary">Ugt2b37_5</name>
    <name evidence="6" type="ORF">g.9990</name>
</gene>
<feature type="signal peptide" evidence="5">
    <location>
        <begin position="1"/>
        <end position="29"/>
    </location>
</feature>
<dbReference type="PANTHER" id="PTHR48043">
    <property type="entry name" value="EG:EG0003.4 PROTEIN-RELATED"/>
    <property type="match status" value="1"/>
</dbReference>
<dbReference type="Pfam" id="PF00201">
    <property type="entry name" value="UDPGT"/>
    <property type="match status" value="1"/>
</dbReference>